<evidence type="ECO:0000256" key="9">
    <source>
        <dbReference type="SAM" id="MobiDB-lite"/>
    </source>
</evidence>
<feature type="compositionally biased region" description="Low complexity" evidence="9">
    <location>
        <begin position="112"/>
        <end position="124"/>
    </location>
</feature>
<dbReference type="OrthoDB" id="501974at2"/>
<dbReference type="Proteomes" id="UP000003781">
    <property type="component" value="Unassembled WGS sequence"/>
</dbReference>
<dbReference type="PANTHER" id="PTHR30026:SF21">
    <property type="entry name" value="SLR1270 PROTEIN"/>
    <property type="match status" value="1"/>
</dbReference>
<evidence type="ECO:0000256" key="10">
    <source>
        <dbReference type="SAM" id="SignalP"/>
    </source>
</evidence>
<feature type="chain" id="PRO_5002653974" description="Outer membrane efflux protein" evidence="10">
    <location>
        <begin position="22"/>
        <end position="558"/>
    </location>
</feature>
<dbReference type="InterPro" id="IPR003423">
    <property type="entry name" value="OMP_efflux"/>
</dbReference>
<accession>A3ILS3</accession>
<keyword evidence="5" id="KW-0812">Transmembrane</keyword>
<comment type="similarity">
    <text evidence="2">Belongs to the outer membrane factor (OMF) (TC 1.B.17) family.</text>
</comment>
<evidence type="ECO:0000256" key="5">
    <source>
        <dbReference type="ARBA" id="ARBA00022692"/>
    </source>
</evidence>
<evidence type="ECO:0000256" key="1">
    <source>
        <dbReference type="ARBA" id="ARBA00004442"/>
    </source>
</evidence>
<dbReference type="PANTHER" id="PTHR30026">
    <property type="entry name" value="OUTER MEMBRANE PROTEIN TOLC"/>
    <property type="match status" value="1"/>
</dbReference>
<keyword evidence="12" id="KW-1185">Reference proteome</keyword>
<dbReference type="RefSeq" id="WP_008274297.1">
    <property type="nucleotide sequence ID" value="NZ_AAXW01000005.1"/>
</dbReference>
<dbReference type="eggNOG" id="COG1538">
    <property type="taxonomic scope" value="Bacteria"/>
</dbReference>
<keyword evidence="6" id="KW-0472">Membrane</keyword>
<name>A3ILS3_9CHRO</name>
<protein>
    <recommendedName>
        <fullName evidence="13">Outer membrane efflux protein</fullName>
    </recommendedName>
</protein>
<evidence type="ECO:0000256" key="4">
    <source>
        <dbReference type="ARBA" id="ARBA00022452"/>
    </source>
</evidence>
<evidence type="ECO:0000256" key="3">
    <source>
        <dbReference type="ARBA" id="ARBA00022448"/>
    </source>
</evidence>
<evidence type="ECO:0000256" key="7">
    <source>
        <dbReference type="ARBA" id="ARBA00023237"/>
    </source>
</evidence>
<dbReference type="GO" id="GO:0015562">
    <property type="term" value="F:efflux transmembrane transporter activity"/>
    <property type="evidence" value="ECO:0007669"/>
    <property type="project" value="InterPro"/>
</dbReference>
<evidence type="ECO:0000313" key="12">
    <source>
        <dbReference type="Proteomes" id="UP000003781"/>
    </source>
</evidence>
<dbReference type="SUPFAM" id="SSF56954">
    <property type="entry name" value="Outer membrane efflux proteins (OEP)"/>
    <property type="match status" value="1"/>
</dbReference>
<feature type="coiled-coil region" evidence="8">
    <location>
        <begin position="237"/>
        <end position="380"/>
    </location>
</feature>
<feature type="compositionally biased region" description="Polar residues" evidence="9">
    <location>
        <begin position="45"/>
        <end position="54"/>
    </location>
</feature>
<keyword evidence="4" id="KW-1134">Transmembrane beta strand</keyword>
<feature type="compositionally biased region" description="Polar residues" evidence="9">
    <location>
        <begin position="84"/>
        <end position="96"/>
    </location>
</feature>
<evidence type="ECO:0000256" key="6">
    <source>
        <dbReference type="ARBA" id="ARBA00023136"/>
    </source>
</evidence>
<keyword evidence="7" id="KW-0998">Cell outer membrane</keyword>
<sequence length="558" mass="63139">MFVLRYCVCVSVGLLSALSWNTELIAQTVSSKEKESEAAKLLLQPENSLKSQPRVSDIKQMKESSVSSQTKKKRATVVRESQKTDPTMLSQSTTPPSLEASEEYSETVLEQLPPNNLNPSGNPLLFPTKPENVETTINRPLTLEEVIAFALQNNRELQEARISVEESKALLEEERAALYPTIDVDSRVNREFIERQVGDFNEGFERDSVAESRETTGIFNVTLDYDIYSGGERDGLITRASREIRSRQLELERISEQVRFEATDNYYLLQNADAQVAIAQADVENASQTLRDAQLLEQAGLGTRFDVLRAEGDLAAANEELTRAIAQQRIARRRLAETLSVGQHVQLVAADEITESGNWNLSLEETIVQAYKHRAELEQQLVQREIAQQDRRIAIAGIIPRLDFLANYGFDDDFDDSLGALVNYRFETRLTWRLFDGGRAFAGARAAERRMDQANIQFADLRNQIRFEVEDAYYQLIANKENISSTRQNVVTREEALRLARLRFQAGVGTQTDVINAQRDLSQARGNFLQAIIEYNQSLNALQRAVSNYPDGRLFEMR</sequence>
<dbReference type="EMBL" id="AAXW01000005">
    <property type="protein sequence ID" value="EAZ92724.1"/>
    <property type="molecule type" value="Genomic_DNA"/>
</dbReference>
<keyword evidence="10" id="KW-0732">Signal</keyword>
<feature type="region of interest" description="Disordered" evidence="9">
    <location>
        <begin position="39"/>
        <end position="124"/>
    </location>
</feature>
<comment type="subcellular location">
    <subcellularLocation>
        <location evidence="1">Cell outer membrane</location>
    </subcellularLocation>
</comment>
<keyword evidence="8" id="KW-0175">Coiled coil</keyword>
<dbReference type="GO" id="GO:1990281">
    <property type="term" value="C:efflux pump complex"/>
    <property type="evidence" value="ECO:0007669"/>
    <property type="project" value="TreeGrafter"/>
</dbReference>
<comment type="caution">
    <text evidence="11">The sequence shown here is derived from an EMBL/GenBank/DDBJ whole genome shotgun (WGS) entry which is preliminary data.</text>
</comment>
<gene>
    <name evidence="11" type="ORF">CY0110_24196</name>
</gene>
<dbReference type="InterPro" id="IPR051906">
    <property type="entry name" value="TolC-like"/>
</dbReference>
<evidence type="ECO:0008006" key="13">
    <source>
        <dbReference type="Google" id="ProtNLM"/>
    </source>
</evidence>
<dbReference type="Pfam" id="PF02321">
    <property type="entry name" value="OEP"/>
    <property type="match status" value="2"/>
</dbReference>
<organism evidence="11 12">
    <name type="scientific">Crocosphaera chwakensis CCY0110</name>
    <dbReference type="NCBI Taxonomy" id="391612"/>
    <lineage>
        <taxon>Bacteria</taxon>
        <taxon>Bacillati</taxon>
        <taxon>Cyanobacteriota</taxon>
        <taxon>Cyanophyceae</taxon>
        <taxon>Oscillatoriophycideae</taxon>
        <taxon>Chroococcales</taxon>
        <taxon>Aphanothecaceae</taxon>
        <taxon>Crocosphaera</taxon>
        <taxon>Crocosphaera chwakensis</taxon>
    </lineage>
</organism>
<dbReference type="AlphaFoldDB" id="A3ILS3"/>
<evidence type="ECO:0000313" key="11">
    <source>
        <dbReference type="EMBL" id="EAZ92724.1"/>
    </source>
</evidence>
<proteinExistence type="inferred from homology"/>
<dbReference type="GO" id="GO:0015288">
    <property type="term" value="F:porin activity"/>
    <property type="evidence" value="ECO:0007669"/>
    <property type="project" value="TreeGrafter"/>
</dbReference>
<reference evidence="11 12" key="1">
    <citation type="submission" date="2007-03" db="EMBL/GenBank/DDBJ databases">
        <authorList>
            <person name="Stal L."/>
            <person name="Ferriera S."/>
            <person name="Johnson J."/>
            <person name="Kravitz S."/>
            <person name="Beeson K."/>
            <person name="Sutton G."/>
            <person name="Rogers Y.-H."/>
            <person name="Friedman R."/>
            <person name="Frazier M."/>
            <person name="Venter J.C."/>
        </authorList>
    </citation>
    <scope>NUCLEOTIDE SEQUENCE [LARGE SCALE GENOMIC DNA]</scope>
    <source>
        <strain evidence="11 12">CCY0110</strain>
    </source>
</reference>
<keyword evidence="3" id="KW-0813">Transport</keyword>
<feature type="signal peptide" evidence="10">
    <location>
        <begin position="1"/>
        <end position="21"/>
    </location>
</feature>
<dbReference type="GO" id="GO:0009279">
    <property type="term" value="C:cell outer membrane"/>
    <property type="evidence" value="ECO:0007669"/>
    <property type="project" value="UniProtKB-SubCell"/>
</dbReference>
<evidence type="ECO:0000256" key="2">
    <source>
        <dbReference type="ARBA" id="ARBA00007613"/>
    </source>
</evidence>
<dbReference type="Gene3D" id="1.20.1600.10">
    <property type="entry name" value="Outer membrane efflux proteins (OEP)"/>
    <property type="match status" value="1"/>
</dbReference>
<evidence type="ECO:0000256" key="8">
    <source>
        <dbReference type="SAM" id="Coils"/>
    </source>
</evidence>